<reference evidence="1 2" key="1">
    <citation type="submission" date="2024-01" db="EMBL/GenBank/DDBJ databases">
        <title>Genome assemblies of Stephania.</title>
        <authorList>
            <person name="Yang L."/>
        </authorList>
    </citation>
    <scope>NUCLEOTIDE SEQUENCE [LARGE SCALE GENOMIC DNA]</scope>
    <source>
        <strain evidence="1">YNDBR</strain>
        <tissue evidence="1">Leaf</tissue>
    </source>
</reference>
<accession>A0AAP0ERW0</accession>
<dbReference type="AlphaFoldDB" id="A0AAP0ERW0"/>
<evidence type="ECO:0000313" key="1">
    <source>
        <dbReference type="EMBL" id="KAK9098511.1"/>
    </source>
</evidence>
<proteinExistence type="predicted"/>
<comment type="caution">
    <text evidence="1">The sequence shown here is derived from an EMBL/GenBank/DDBJ whole genome shotgun (WGS) entry which is preliminary data.</text>
</comment>
<dbReference type="Proteomes" id="UP001420932">
    <property type="component" value="Unassembled WGS sequence"/>
</dbReference>
<dbReference type="EMBL" id="JBBNAF010000011">
    <property type="protein sequence ID" value="KAK9098511.1"/>
    <property type="molecule type" value="Genomic_DNA"/>
</dbReference>
<organism evidence="1 2">
    <name type="scientific">Stephania yunnanensis</name>
    <dbReference type="NCBI Taxonomy" id="152371"/>
    <lineage>
        <taxon>Eukaryota</taxon>
        <taxon>Viridiplantae</taxon>
        <taxon>Streptophyta</taxon>
        <taxon>Embryophyta</taxon>
        <taxon>Tracheophyta</taxon>
        <taxon>Spermatophyta</taxon>
        <taxon>Magnoliopsida</taxon>
        <taxon>Ranunculales</taxon>
        <taxon>Menispermaceae</taxon>
        <taxon>Menispermoideae</taxon>
        <taxon>Cissampelideae</taxon>
        <taxon>Stephania</taxon>
    </lineage>
</organism>
<keyword evidence="2" id="KW-1185">Reference proteome</keyword>
<sequence>MTSPVSKFSKEGYTIFNKKANKATRHASMLSGNINSLFHECRTIQKIQAAYNDSNTT</sequence>
<name>A0AAP0ERW0_9MAGN</name>
<gene>
    <name evidence="1" type="ORF">Syun_025556</name>
</gene>
<evidence type="ECO:0000313" key="2">
    <source>
        <dbReference type="Proteomes" id="UP001420932"/>
    </source>
</evidence>
<protein>
    <submittedName>
        <fullName evidence="1">Uncharacterized protein</fullName>
    </submittedName>
</protein>